<protein>
    <submittedName>
        <fullName evidence="6">PDZ domain-containing protein</fullName>
    </submittedName>
</protein>
<feature type="domain" description="PDZ" evidence="5">
    <location>
        <begin position="298"/>
        <end position="366"/>
    </location>
</feature>
<comment type="similarity">
    <text evidence="1">Belongs to the peptidase S1C family.</text>
</comment>
<accession>A0A5B8UD09</accession>
<dbReference type="Pfam" id="PF13365">
    <property type="entry name" value="Trypsin_2"/>
    <property type="match status" value="1"/>
</dbReference>
<dbReference type="Gene3D" id="2.30.42.10">
    <property type="match status" value="2"/>
</dbReference>
<keyword evidence="7" id="KW-1185">Reference proteome</keyword>
<proteinExistence type="inferred from homology"/>
<dbReference type="InterPro" id="IPR009003">
    <property type="entry name" value="Peptidase_S1_PA"/>
</dbReference>
<evidence type="ECO:0000259" key="5">
    <source>
        <dbReference type="PROSITE" id="PS50106"/>
    </source>
</evidence>
<dbReference type="PANTHER" id="PTHR43343:SF3">
    <property type="entry name" value="PROTEASE DO-LIKE 8, CHLOROPLASTIC"/>
    <property type="match status" value="1"/>
</dbReference>
<dbReference type="GO" id="GO:0004252">
    <property type="term" value="F:serine-type endopeptidase activity"/>
    <property type="evidence" value="ECO:0007669"/>
    <property type="project" value="InterPro"/>
</dbReference>
<keyword evidence="4" id="KW-0732">Signal</keyword>
<sequence length="510" mass="53770">MKFKQVLLIVAISATSAVGSVALYNKFTRNPVAGVGTAENGLPANYAGYFDGKVYSPADPVDLTKAAATAAPAVVHIKTKIPAKKISNDLPRRRSNLDDFFDNFFNDYGPNIIPEQRASGSGVIISEDGYIVTNNHVITNEANGNVADEITVTMSDRKTFKAKVIGRDPNSDIAVLKIDGSKLPFLVYGNSDQIKLGQWVLAIGYPLTLDATVTAGIVSATGRTIDINKRNTKKGETPIESFIQTDAAVNQGNSGGALVNSDGTLIGINSAILAPTGTYAGYSFAIPVNIIKKIVGDIIQFGDVQRGYLGVSYIPTDGLNDEQIKSLGIPTNIEGVYVSEVPTDGGAYAAGLKKGDVITKVNNTPVASGMQMSAQIAGFRPGDKVPVTYMRNGKELTTQITLTKKATPVVTNISARLGGDLATLDKTKASRYGIGGGVIVNKINPTGVLANAKIQPGFVITGIITSEGEMEISSLDDLNEALQNRFGTVRVTGVYPGYGEAYTVPLNLGQ</sequence>
<feature type="chain" id="PRO_5022733415" evidence="4">
    <location>
        <begin position="23"/>
        <end position="510"/>
    </location>
</feature>
<evidence type="ECO:0000313" key="6">
    <source>
        <dbReference type="EMBL" id="QEC54551.1"/>
    </source>
</evidence>
<dbReference type="Pfam" id="PF13180">
    <property type="entry name" value="PDZ_2"/>
    <property type="match status" value="1"/>
</dbReference>
<dbReference type="SUPFAM" id="SSF50156">
    <property type="entry name" value="PDZ domain-like"/>
    <property type="match status" value="1"/>
</dbReference>
<dbReference type="PRINTS" id="PR00834">
    <property type="entry name" value="PROTEASES2C"/>
</dbReference>
<dbReference type="Proteomes" id="UP000321204">
    <property type="component" value="Chromosome"/>
</dbReference>
<dbReference type="RefSeq" id="WP_146781585.1">
    <property type="nucleotide sequence ID" value="NZ_BAABIO010000006.1"/>
</dbReference>
<reference evidence="6 7" key="1">
    <citation type="journal article" date="2015" name="Int. J. Syst. Evol. Microbiol.">
        <title>Flavisolibacter ginsenosidimutans sp. nov., with ginsenoside-converting activity isolated from soil used for cultivating ginseng.</title>
        <authorList>
            <person name="Zhao Y."/>
            <person name="Liu Q."/>
            <person name="Kang M.S."/>
            <person name="Jin F."/>
            <person name="Yu H."/>
            <person name="Im W.T."/>
        </authorList>
    </citation>
    <scope>NUCLEOTIDE SEQUENCE [LARGE SCALE GENOMIC DNA]</scope>
    <source>
        <strain evidence="6 7">Gsoil 636</strain>
    </source>
</reference>
<evidence type="ECO:0000256" key="4">
    <source>
        <dbReference type="SAM" id="SignalP"/>
    </source>
</evidence>
<evidence type="ECO:0000256" key="1">
    <source>
        <dbReference type="ARBA" id="ARBA00010541"/>
    </source>
</evidence>
<keyword evidence="2" id="KW-0645">Protease</keyword>
<dbReference type="SUPFAM" id="SSF50494">
    <property type="entry name" value="Trypsin-like serine proteases"/>
    <property type="match status" value="1"/>
</dbReference>
<dbReference type="AlphaFoldDB" id="A0A5B8UD09"/>
<dbReference type="KEGG" id="fgg:FSB75_01080"/>
<dbReference type="PANTHER" id="PTHR43343">
    <property type="entry name" value="PEPTIDASE S12"/>
    <property type="match status" value="1"/>
</dbReference>
<dbReference type="GO" id="GO:0006508">
    <property type="term" value="P:proteolysis"/>
    <property type="evidence" value="ECO:0007669"/>
    <property type="project" value="UniProtKB-KW"/>
</dbReference>
<gene>
    <name evidence="6" type="ORF">FSB75_01080</name>
</gene>
<organism evidence="6 7">
    <name type="scientific">Flavisolibacter ginsenosidimutans</name>
    <dbReference type="NCBI Taxonomy" id="661481"/>
    <lineage>
        <taxon>Bacteria</taxon>
        <taxon>Pseudomonadati</taxon>
        <taxon>Bacteroidota</taxon>
        <taxon>Chitinophagia</taxon>
        <taxon>Chitinophagales</taxon>
        <taxon>Chitinophagaceae</taxon>
        <taxon>Flavisolibacter</taxon>
    </lineage>
</organism>
<evidence type="ECO:0000313" key="7">
    <source>
        <dbReference type="Proteomes" id="UP000321204"/>
    </source>
</evidence>
<dbReference type="SMART" id="SM00228">
    <property type="entry name" value="PDZ"/>
    <property type="match status" value="1"/>
</dbReference>
<dbReference type="Gene3D" id="2.40.10.10">
    <property type="entry name" value="Trypsin-like serine proteases"/>
    <property type="match status" value="2"/>
</dbReference>
<evidence type="ECO:0000256" key="2">
    <source>
        <dbReference type="ARBA" id="ARBA00022670"/>
    </source>
</evidence>
<dbReference type="InterPro" id="IPR001478">
    <property type="entry name" value="PDZ"/>
</dbReference>
<evidence type="ECO:0000256" key="3">
    <source>
        <dbReference type="ARBA" id="ARBA00022801"/>
    </source>
</evidence>
<keyword evidence="3" id="KW-0378">Hydrolase</keyword>
<name>A0A5B8UD09_9BACT</name>
<dbReference type="OrthoDB" id="9758917at2"/>
<dbReference type="PROSITE" id="PS50106">
    <property type="entry name" value="PDZ"/>
    <property type="match status" value="1"/>
</dbReference>
<dbReference type="InterPro" id="IPR001940">
    <property type="entry name" value="Peptidase_S1C"/>
</dbReference>
<dbReference type="InterPro" id="IPR051201">
    <property type="entry name" value="Chloro_Bact_Ser_Proteases"/>
</dbReference>
<feature type="signal peptide" evidence="4">
    <location>
        <begin position="1"/>
        <end position="22"/>
    </location>
</feature>
<dbReference type="EMBL" id="CP042433">
    <property type="protein sequence ID" value="QEC54551.1"/>
    <property type="molecule type" value="Genomic_DNA"/>
</dbReference>
<dbReference type="InterPro" id="IPR043504">
    <property type="entry name" value="Peptidase_S1_PA_chymotrypsin"/>
</dbReference>
<dbReference type="InterPro" id="IPR036034">
    <property type="entry name" value="PDZ_sf"/>
</dbReference>